<reference evidence="1" key="1">
    <citation type="submission" date="2012-12" db="EMBL/GenBank/DDBJ databases">
        <title>Identification and characterization of a phenylalanine ammonia-lyase gene family in Isatis indigotica Fort.</title>
        <authorList>
            <person name="Liu Q."/>
            <person name="Chen J."/>
            <person name="Zhou X."/>
            <person name="Di P."/>
            <person name="Xiao Y."/>
            <person name="Xuan H."/>
            <person name="Zhang L."/>
            <person name="Chen W."/>
        </authorList>
    </citation>
    <scope>NUCLEOTIDE SEQUENCE</scope>
    <source>
        <tissue evidence="1">Salivary gland</tissue>
    </source>
</reference>
<keyword evidence="1" id="KW-0482">Metalloprotease</keyword>
<dbReference type="AlphaFoldDB" id="A0A0K8RH19"/>
<keyword evidence="1" id="KW-0378">Hydrolase</keyword>
<organism evidence="1">
    <name type="scientific">Ixodes ricinus</name>
    <name type="common">Common tick</name>
    <name type="synonym">Acarus ricinus</name>
    <dbReference type="NCBI Taxonomy" id="34613"/>
    <lineage>
        <taxon>Eukaryota</taxon>
        <taxon>Metazoa</taxon>
        <taxon>Ecdysozoa</taxon>
        <taxon>Arthropoda</taxon>
        <taxon>Chelicerata</taxon>
        <taxon>Arachnida</taxon>
        <taxon>Acari</taxon>
        <taxon>Parasitiformes</taxon>
        <taxon>Ixodida</taxon>
        <taxon>Ixodoidea</taxon>
        <taxon>Ixodidae</taxon>
        <taxon>Ixodinae</taxon>
        <taxon>Ixodes</taxon>
    </lineage>
</organism>
<proteinExistence type="evidence at transcript level"/>
<keyword evidence="1" id="KW-0645">Protease</keyword>
<accession>A0A0K8RH19</accession>
<protein>
    <submittedName>
        <fullName evidence="1">Putative metalloprotease</fullName>
    </submittedName>
</protein>
<dbReference type="Gene3D" id="3.40.390.10">
    <property type="entry name" value="Collagenase (Catalytic Domain)"/>
    <property type="match status" value="1"/>
</dbReference>
<dbReference type="InterPro" id="IPR024079">
    <property type="entry name" value="MetalloPept_cat_dom_sf"/>
</dbReference>
<sequence length="265" mass="29405">MTDPKLKLVLTDILLLNASDQARIYYENDILRNTINGVWTRTDSRYEFPKDGGITLIMTGFDLWNAFYLNGNLTNSEDENGACTPKNLALCEDDGLTFSGVGSAAQAIAVLLGAKFEYIKEEGECSRDEGYLLSSNRTGLSVRYNLSPCGKTQIKEAIKQSDGKRKACLLNEPPIQSSVKEVDKSLELPIDFFSNTNPCNLIFGSRSCENRWKQVPSCKLECCIKQGRNETVNKHDGTSCEADGICSNGECIPRPPKYQKFVSKV</sequence>
<evidence type="ECO:0000313" key="1">
    <source>
        <dbReference type="EMBL" id="JAA69794.1"/>
    </source>
</evidence>
<dbReference type="GO" id="GO:0008237">
    <property type="term" value="F:metallopeptidase activity"/>
    <property type="evidence" value="ECO:0007669"/>
    <property type="project" value="UniProtKB-KW"/>
</dbReference>
<dbReference type="Gene3D" id="3.40.1620.60">
    <property type="match status" value="1"/>
</dbReference>
<dbReference type="EMBL" id="GADI01004014">
    <property type="protein sequence ID" value="JAA69794.1"/>
    <property type="molecule type" value="mRNA"/>
</dbReference>
<dbReference type="SUPFAM" id="SSF55486">
    <property type="entry name" value="Metalloproteases ('zincins'), catalytic domain"/>
    <property type="match status" value="1"/>
</dbReference>
<name>A0A0K8RH19_IXORI</name>
<dbReference type="GO" id="GO:0006508">
    <property type="term" value="P:proteolysis"/>
    <property type="evidence" value="ECO:0007669"/>
    <property type="project" value="UniProtKB-KW"/>
</dbReference>